<protein>
    <submittedName>
        <fullName evidence="1">Uncharacterized protein</fullName>
    </submittedName>
</protein>
<dbReference type="AlphaFoldDB" id="A0A392PSS7"/>
<name>A0A392PSS7_9FABA</name>
<keyword evidence="2" id="KW-1185">Reference proteome</keyword>
<evidence type="ECO:0000313" key="1">
    <source>
        <dbReference type="EMBL" id="MCI14707.1"/>
    </source>
</evidence>
<reference evidence="1 2" key="1">
    <citation type="journal article" date="2018" name="Front. Plant Sci.">
        <title>Red Clover (Trifolium pratense) and Zigzag Clover (T. medium) - A Picture of Genomic Similarities and Differences.</title>
        <authorList>
            <person name="Dluhosova J."/>
            <person name="Istvanek J."/>
            <person name="Nedelnik J."/>
            <person name="Repkova J."/>
        </authorList>
    </citation>
    <scope>NUCLEOTIDE SEQUENCE [LARGE SCALE GENOMIC DNA]</scope>
    <source>
        <strain evidence="2">cv. 10/8</strain>
        <tissue evidence="1">Leaf</tissue>
    </source>
</reference>
<comment type="caution">
    <text evidence="1">The sequence shown here is derived from an EMBL/GenBank/DDBJ whole genome shotgun (WGS) entry which is preliminary data.</text>
</comment>
<dbReference type="Proteomes" id="UP000265520">
    <property type="component" value="Unassembled WGS sequence"/>
</dbReference>
<feature type="non-terminal residue" evidence="1">
    <location>
        <position position="1"/>
    </location>
</feature>
<organism evidence="1 2">
    <name type="scientific">Trifolium medium</name>
    <dbReference type="NCBI Taxonomy" id="97028"/>
    <lineage>
        <taxon>Eukaryota</taxon>
        <taxon>Viridiplantae</taxon>
        <taxon>Streptophyta</taxon>
        <taxon>Embryophyta</taxon>
        <taxon>Tracheophyta</taxon>
        <taxon>Spermatophyta</taxon>
        <taxon>Magnoliopsida</taxon>
        <taxon>eudicotyledons</taxon>
        <taxon>Gunneridae</taxon>
        <taxon>Pentapetalae</taxon>
        <taxon>rosids</taxon>
        <taxon>fabids</taxon>
        <taxon>Fabales</taxon>
        <taxon>Fabaceae</taxon>
        <taxon>Papilionoideae</taxon>
        <taxon>50 kb inversion clade</taxon>
        <taxon>NPAAA clade</taxon>
        <taxon>Hologalegina</taxon>
        <taxon>IRL clade</taxon>
        <taxon>Trifolieae</taxon>
        <taxon>Trifolium</taxon>
    </lineage>
</organism>
<accession>A0A392PSS7</accession>
<evidence type="ECO:0000313" key="2">
    <source>
        <dbReference type="Proteomes" id="UP000265520"/>
    </source>
</evidence>
<dbReference type="EMBL" id="LXQA010093467">
    <property type="protein sequence ID" value="MCI14707.1"/>
    <property type="molecule type" value="Genomic_DNA"/>
</dbReference>
<sequence length="28" mass="2824">PFSVRYCSGGLAIVAVSPPPSHSIAVIV</sequence>
<proteinExistence type="predicted"/>